<feature type="region of interest" description="Disordered" evidence="1">
    <location>
        <begin position="1"/>
        <end position="34"/>
    </location>
</feature>
<gene>
    <name evidence="2" type="ORF">JKILLFL_G3805</name>
</gene>
<sequence>PQDTARNQRSILVMPPKSEASTSKALKGKGAITGKASIRSTAKTIIKRKLPGSLDTATSEAAKTEPLAKGKTARTKAMNKINIKEDKDKDDDDDDGDDEEEQQMSVEAHENGKQVDADEDVCLTFGIIVMSGPYENSGRVVKAGLQRILSIQKHFTYNTFKKRIENIVQEDLSNPFGGSVTVTVLIPGTKGVFANETQLDGEELYARLLHDLEAATLANDRASAKLRLYASSSASKLKVENVNAVVTATSSKTVFAQEEELLASEPELIPIDRELRATWACGRQDCKHRNSSVFCCVIDPSNPSGKHIPLPFKQRLEWVRAIRNKSKDVSLTSPPTWFPFPPSSLAPTQHSDDKKQASGSKAGLQKRHSSPGVIEVISLISDSEDEVAKKELPAASHNKNEKTKDQPRDHVDQNNVESGAGQGSSTNLYGSWMTLDDWGVKYNVSQSILSVLKGDGFPDPCAVARWVANPNTDLSKEGFSKKGDRYSLEAALDRWRRDVSDSAHVGTPRQTQQSAELASGHHDHQAAAILTSLSSATTGGGPSTI</sequence>
<dbReference type="AlphaFoldDB" id="A0A9N8M693"/>
<dbReference type="Proteomes" id="UP000836404">
    <property type="component" value="Unassembled WGS sequence"/>
</dbReference>
<accession>A0A9N8M693</accession>
<name>A0A9N8M693_9BASI</name>
<dbReference type="EMBL" id="CAJHJF010004929">
    <property type="protein sequence ID" value="CAD6946551.1"/>
    <property type="molecule type" value="Genomic_DNA"/>
</dbReference>
<reference evidence="2 3" key="1">
    <citation type="submission" date="2020-10" db="EMBL/GenBank/DDBJ databases">
        <authorList>
            <person name="Sedaghatjoo S."/>
        </authorList>
    </citation>
    <scope>NUCLEOTIDE SEQUENCE [LARGE SCALE GENOMIC DNA]</scope>
    <source>
        <strain evidence="2 3">LLFL</strain>
    </source>
</reference>
<feature type="compositionally biased region" description="Polar residues" evidence="1">
    <location>
        <begin position="1"/>
        <end position="10"/>
    </location>
</feature>
<feature type="region of interest" description="Disordered" evidence="1">
    <location>
        <begin position="329"/>
        <end position="369"/>
    </location>
</feature>
<proteinExistence type="predicted"/>
<feature type="region of interest" description="Disordered" evidence="1">
    <location>
        <begin position="50"/>
        <end position="113"/>
    </location>
</feature>
<feature type="region of interest" description="Disordered" evidence="1">
    <location>
        <begin position="500"/>
        <end position="521"/>
    </location>
</feature>
<feature type="non-terminal residue" evidence="2">
    <location>
        <position position="1"/>
    </location>
</feature>
<evidence type="ECO:0000313" key="2">
    <source>
        <dbReference type="EMBL" id="CAD6946551.1"/>
    </source>
</evidence>
<feature type="compositionally biased region" description="Basic and acidic residues" evidence="1">
    <location>
        <begin position="388"/>
        <end position="412"/>
    </location>
</feature>
<protein>
    <submittedName>
        <fullName evidence="2">Uncharacterized protein</fullName>
    </submittedName>
</protein>
<feature type="compositionally biased region" description="Acidic residues" evidence="1">
    <location>
        <begin position="88"/>
        <end position="102"/>
    </location>
</feature>
<feature type="compositionally biased region" description="Polar residues" evidence="1">
    <location>
        <begin position="413"/>
        <end position="426"/>
    </location>
</feature>
<feature type="region of interest" description="Disordered" evidence="1">
    <location>
        <begin position="388"/>
        <end position="426"/>
    </location>
</feature>
<evidence type="ECO:0000256" key="1">
    <source>
        <dbReference type="SAM" id="MobiDB-lite"/>
    </source>
</evidence>
<keyword evidence="3" id="KW-1185">Reference proteome</keyword>
<comment type="caution">
    <text evidence="2">The sequence shown here is derived from an EMBL/GenBank/DDBJ whole genome shotgun (WGS) entry which is preliminary data.</text>
</comment>
<evidence type="ECO:0000313" key="3">
    <source>
        <dbReference type="Proteomes" id="UP000836404"/>
    </source>
</evidence>
<organism evidence="2 3">
    <name type="scientific">Tilletia laevis</name>
    <dbReference type="NCBI Taxonomy" id="157183"/>
    <lineage>
        <taxon>Eukaryota</taxon>
        <taxon>Fungi</taxon>
        <taxon>Dikarya</taxon>
        <taxon>Basidiomycota</taxon>
        <taxon>Ustilaginomycotina</taxon>
        <taxon>Exobasidiomycetes</taxon>
        <taxon>Tilletiales</taxon>
        <taxon>Tilletiaceae</taxon>
        <taxon>Tilletia</taxon>
    </lineage>
</organism>